<feature type="transmembrane region" description="Helical" evidence="9">
    <location>
        <begin position="134"/>
        <end position="154"/>
    </location>
</feature>
<reference evidence="10 11" key="1">
    <citation type="submission" date="2020-10" db="EMBL/GenBank/DDBJ databases">
        <title>Connecting structure to function with the recovery of over 1000 high-quality activated sludge metagenome-assembled genomes encoding full-length rRNA genes using long-read sequencing.</title>
        <authorList>
            <person name="Singleton C.M."/>
            <person name="Petriglieri F."/>
            <person name="Kristensen J.M."/>
            <person name="Kirkegaard R.H."/>
            <person name="Michaelsen T.Y."/>
            <person name="Andersen M.H."/>
            <person name="Karst S.M."/>
            <person name="Dueholm M.S."/>
            <person name="Nielsen P.H."/>
            <person name="Albertsen M."/>
        </authorList>
    </citation>
    <scope>NUCLEOTIDE SEQUENCE [LARGE SCALE GENOMIC DNA]</scope>
    <source>
        <strain evidence="10">AalE_18-Q3-R2-46_BAT3C.188</strain>
    </source>
</reference>
<comment type="subcellular location">
    <subcellularLocation>
        <location evidence="1">Cell membrane</location>
        <topology evidence="1">Multi-pass membrane protein</topology>
    </subcellularLocation>
</comment>
<evidence type="ECO:0000313" key="10">
    <source>
        <dbReference type="EMBL" id="MBK6302059.1"/>
    </source>
</evidence>
<evidence type="ECO:0000313" key="11">
    <source>
        <dbReference type="Proteomes" id="UP000718281"/>
    </source>
</evidence>
<evidence type="ECO:0000256" key="8">
    <source>
        <dbReference type="SAM" id="MobiDB-lite"/>
    </source>
</evidence>
<evidence type="ECO:0000256" key="9">
    <source>
        <dbReference type="SAM" id="Phobius"/>
    </source>
</evidence>
<keyword evidence="6 9" id="KW-0472">Membrane</keyword>
<keyword evidence="2" id="KW-1003">Cell membrane</keyword>
<evidence type="ECO:0000256" key="5">
    <source>
        <dbReference type="ARBA" id="ARBA00022989"/>
    </source>
</evidence>
<comment type="caution">
    <text evidence="10">The sequence shown here is derived from an EMBL/GenBank/DDBJ whole genome shotgun (WGS) entry which is preliminary data.</text>
</comment>
<keyword evidence="4 9" id="KW-0812">Transmembrane</keyword>
<evidence type="ECO:0000256" key="4">
    <source>
        <dbReference type="ARBA" id="ARBA00022692"/>
    </source>
</evidence>
<dbReference type="InterPro" id="IPR018584">
    <property type="entry name" value="GT87"/>
</dbReference>
<feature type="transmembrane region" description="Helical" evidence="9">
    <location>
        <begin position="166"/>
        <end position="196"/>
    </location>
</feature>
<evidence type="ECO:0000256" key="7">
    <source>
        <dbReference type="ARBA" id="ARBA00024033"/>
    </source>
</evidence>
<gene>
    <name evidence="10" type="ORF">IPF40_13840</name>
</gene>
<dbReference type="Pfam" id="PF09594">
    <property type="entry name" value="GT87"/>
    <property type="match status" value="1"/>
</dbReference>
<comment type="similarity">
    <text evidence="7">Belongs to the glycosyltransferase 87 family.</text>
</comment>
<dbReference type="GO" id="GO:0005886">
    <property type="term" value="C:plasma membrane"/>
    <property type="evidence" value="ECO:0007669"/>
    <property type="project" value="UniProtKB-SubCell"/>
</dbReference>
<feature type="transmembrane region" description="Helical" evidence="9">
    <location>
        <begin position="357"/>
        <end position="376"/>
    </location>
</feature>
<evidence type="ECO:0000256" key="6">
    <source>
        <dbReference type="ARBA" id="ARBA00023136"/>
    </source>
</evidence>
<feature type="transmembrane region" description="Helical" evidence="9">
    <location>
        <begin position="202"/>
        <end position="229"/>
    </location>
</feature>
<feature type="transmembrane region" description="Helical" evidence="9">
    <location>
        <begin position="49"/>
        <end position="73"/>
    </location>
</feature>
<evidence type="ECO:0000256" key="2">
    <source>
        <dbReference type="ARBA" id="ARBA00022475"/>
    </source>
</evidence>
<keyword evidence="3" id="KW-0808">Transferase</keyword>
<dbReference type="AlphaFoldDB" id="A0A935CEM6"/>
<feature type="transmembrane region" description="Helical" evidence="9">
    <location>
        <begin position="312"/>
        <end position="336"/>
    </location>
</feature>
<feature type="compositionally biased region" description="Basic and acidic residues" evidence="8">
    <location>
        <begin position="9"/>
        <end position="39"/>
    </location>
</feature>
<keyword evidence="5 9" id="KW-1133">Transmembrane helix</keyword>
<proteinExistence type="inferred from homology"/>
<feature type="region of interest" description="Disordered" evidence="8">
    <location>
        <begin position="1"/>
        <end position="39"/>
    </location>
</feature>
<name>A0A935CEM6_9MICO</name>
<accession>A0A935CEM6</accession>
<organism evidence="10 11">
    <name type="scientific">Candidatus Phosphoribacter hodrii</name>
    <dbReference type="NCBI Taxonomy" id="2953743"/>
    <lineage>
        <taxon>Bacteria</taxon>
        <taxon>Bacillati</taxon>
        <taxon>Actinomycetota</taxon>
        <taxon>Actinomycetes</taxon>
        <taxon>Micrococcales</taxon>
        <taxon>Dermatophilaceae</taxon>
        <taxon>Candidatus Phosphoribacter</taxon>
    </lineage>
</organism>
<feature type="transmembrane region" description="Helical" evidence="9">
    <location>
        <begin position="437"/>
        <end position="458"/>
    </location>
</feature>
<evidence type="ECO:0000256" key="1">
    <source>
        <dbReference type="ARBA" id="ARBA00004651"/>
    </source>
</evidence>
<sequence>MADEPTPLTRRELREQREREEQQRAERAPESRRHADPARARRKPLALGWMLHGWGIGILWLGTHLLVGAAFLLRFGANPDRWNALVVGEVYTQFAGVSQLGRLPIERVLAEVPAPAVRLMQGLYAVTGEDRGRFFLAIVALAVVADLVILIALWRASAGGPVAAAYWALAVPLLGPVTYARLDLVVVAVVVLAWLLAPRRPLWAGALLAVATGLGLWPAAVFLPLLALVPRGSRRLAVAGYAVISLAFIAVGFLGGGWDRLASPITRALTRGLSLESIPGLPTLVDMALSPGRHTASLVNGDMVVRGPWVEALVTGSTALVVVPVVVVIALGVLVLRRREAPASGDARVGRAKRRAATQPTPATALVALAGLLTLLVTARTLSPETLVWTVPFLAVLAARRPGRGPWLALVVLLVTQIDYPYLFQGLTYPAAAAFDVAAAAILVRNVALLALLVWSLLAAVRELRSSAGVAPGQ</sequence>
<dbReference type="EMBL" id="JADIXZ010000007">
    <property type="protein sequence ID" value="MBK6302059.1"/>
    <property type="molecule type" value="Genomic_DNA"/>
</dbReference>
<protein>
    <submittedName>
        <fullName evidence="10">DUF2029 domain-containing protein</fullName>
    </submittedName>
</protein>
<feature type="transmembrane region" description="Helical" evidence="9">
    <location>
        <begin position="236"/>
        <end position="258"/>
    </location>
</feature>
<evidence type="ECO:0000256" key="3">
    <source>
        <dbReference type="ARBA" id="ARBA00022679"/>
    </source>
</evidence>
<dbReference type="Proteomes" id="UP000718281">
    <property type="component" value="Unassembled WGS sequence"/>
</dbReference>
<dbReference type="GO" id="GO:0016758">
    <property type="term" value="F:hexosyltransferase activity"/>
    <property type="evidence" value="ECO:0007669"/>
    <property type="project" value="InterPro"/>
</dbReference>